<name>A0AAQ3KK66_9LILI</name>
<evidence type="ECO:0000259" key="4">
    <source>
        <dbReference type="PROSITE" id="PS50102"/>
    </source>
</evidence>
<dbReference type="InterPro" id="IPR012677">
    <property type="entry name" value="Nucleotide-bd_a/b_plait_sf"/>
</dbReference>
<dbReference type="PANTHER" id="PTHR48034">
    <property type="entry name" value="TRANSFORMER-2 SEX-DETERMINING PROTEIN-RELATED"/>
    <property type="match status" value="1"/>
</dbReference>
<dbReference type="Pfam" id="PF00076">
    <property type="entry name" value="RRM_1"/>
    <property type="match status" value="1"/>
</dbReference>
<dbReference type="SUPFAM" id="SSF54928">
    <property type="entry name" value="RNA-binding domain, RBD"/>
    <property type="match status" value="1"/>
</dbReference>
<feature type="compositionally biased region" description="Low complexity" evidence="2">
    <location>
        <begin position="397"/>
        <end position="408"/>
    </location>
</feature>
<feature type="signal peptide" evidence="3">
    <location>
        <begin position="1"/>
        <end position="24"/>
    </location>
</feature>
<feature type="region of interest" description="Disordered" evidence="2">
    <location>
        <begin position="369"/>
        <end position="408"/>
    </location>
</feature>
<dbReference type="InterPro" id="IPR050441">
    <property type="entry name" value="RBM"/>
</dbReference>
<sequence>MYNSSCFCFFNLFLILFLADVVFKDKVCFSLLNGYLLKHLGSTYSHVTSFFLTTFVNFRYESYSRSVSRSPSYSRSVSRSLSRSRSRSRSRDSIDAENPGNNLYVTGLSSRVTEDELLKHFESEGKVTDVHLVLDPWTRESRGFGFVTMATIEEANRCIKFLDRSVLEGRVITVEKLLPLSFWEMFVPIVLASRQGDGEGGHQLLVDTLVPELVDGAVLLAIHHIIDIGTVLQVTPLRGISLILHTTDVELILHTIGGTGLGQDHTPGTQGPTLQIVLFHLIIAGDTLHAHRAFHLEYDTEGGEVILAVFHPGDFQGEVILAATHQGIEDRVVAILAATLQGSEDHGRAILVATLLQIEDYGAIAYSPKARRSRRSPSLSNSSRPIKRNSRESYAHSRSVSPGSSASR</sequence>
<protein>
    <submittedName>
        <fullName evidence="5">Serine/arginine-rich splicing factor SR45a</fullName>
    </submittedName>
</protein>
<keyword evidence="1" id="KW-0694">RNA-binding</keyword>
<dbReference type="SMART" id="SM00360">
    <property type="entry name" value="RRM"/>
    <property type="match status" value="1"/>
</dbReference>
<feature type="chain" id="PRO_5042896106" evidence="3">
    <location>
        <begin position="25"/>
        <end position="408"/>
    </location>
</feature>
<keyword evidence="3" id="KW-0732">Signal</keyword>
<evidence type="ECO:0000313" key="5">
    <source>
        <dbReference type="EMBL" id="WOL08393.1"/>
    </source>
</evidence>
<feature type="region of interest" description="Disordered" evidence="2">
    <location>
        <begin position="78"/>
        <end position="98"/>
    </location>
</feature>
<reference evidence="5 6" key="1">
    <citation type="submission" date="2023-10" db="EMBL/GenBank/DDBJ databases">
        <title>Chromosome-scale genome assembly provides insights into flower coloration mechanisms of Canna indica.</title>
        <authorList>
            <person name="Li C."/>
        </authorList>
    </citation>
    <scope>NUCLEOTIDE SEQUENCE [LARGE SCALE GENOMIC DNA]</scope>
    <source>
        <tissue evidence="5">Flower</tissue>
    </source>
</reference>
<dbReference type="InterPro" id="IPR000504">
    <property type="entry name" value="RRM_dom"/>
</dbReference>
<feature type="domain" description="RRM" evidence="4">
    <location>
        <begin position="101"/>
        <end position="179"/>
    </location>
</feature>
<evidence type="ECO:0000313" key="6">
    <source>
        <dbReference type="Proteomes" id="UP001327560"/>
    </source>
</evidence>
<evidence type="ECO:0000256" key="2">
    <source>
        <dbReference type="SAM" id="MobiDB-lite"/>
    </source>
</evidence>
<dbReference type="PROSITE" id="PS50102">
    <property type="entry name" value="RRM"/>
    <property type="match status" value="1"/>
</dbReference>
<evidence type="ECO:0000256" key="1">
    <source>
        <dbReference type="PROSITE-ProRule" id="PRU00176"/>
    </source>
</evidence>
<organism evidence="5 6">
    <name type="scientific">Canna indica</name>
    <name type="common">Indian-shot</name>
    <dbReference type="NCBI Taxonomy" id="4628"/>
    <lineage>
        <taxon>Eukaryota</taxon>
        <taxon>Viridiplantae</taxon>
        <taxon>Streptophyta</taxon>
        <taxon>Embryophyta</taxon>
        <taxon>Tracheophyta</taxon>
        <taxon>Spermatophyta</taxon>
        <taxon>Magnoliopsida</taxon>
        <taxon>Liliopsida</taxon>
        <taxon>Zingiberales</taxon>
        <taxon>Cannaceae</taxon>
        <taxon>Canna</taxon>
    </lineage>
</organism>
<proteinExistence type="predicted"/>
<evidence type="ECO:0000256" key="3">
    <source>
        <dbReference type="SAM" id="SignalP"/>
    </source>
</evidence>
<keyword evidence="6" id="KW-1185">Reference proteome</keyword>
<dbReference type="EMBL" id="CP136894">
    <property type="protein sequence ID" value="WOL08393.1"/>
    <property type="molecule type" value="Genomic_DNA"/>
</dbReference>
<dbReference type="Proteomes" id="UP001327560">
    <property type="component" value="Chromosome 5"/>
</dbReference>
<gene>
    <name evidence="5" type="ORF">Cni_G17146</name>
</gene>
<dbReference type="InterPro" id="IPR035979">
    <property type="entry name" value="RBD_domain_sf"/>
</dbReference>
<dbReference type="AlphaFoldDB" id="A0AAQ3KK66"/>
<dbReference type="GO" id="GO:0003723">
    <property type="term" value="F:RNA binding"/>
    <property type="evidence" value="ECO:0007669"/>
    <property type="project" value="UniProtKB-UniRule"/>
</dbReference>
<dbReference type="Gene3D" id="3.30.70.330">
    <property type="match status" value="1"/>
</dbReference>
<accession>A0AAQ3KK66</accession>